<dbReference type="PANTHER" id="PTHR11339">
    <property type="entry name" value="EXTRACELLULAR MATRIX GLYCOPROTEIN RELATED"/>
    <property type="match status" value="1"/>
</dbReference>
<dbReference type="Gene3D" id="2.10.25.10">
    <property type="entry name" value="Laminin"/>
    <property type="match status" value="1"/>
</dbReference>
<dbReference type="Pfam" id="PF00094">
    <property type="entry name" value="VWD"/>
    <property type="match status" value="1"/>
</dbReference>
<feature type="domain" description="VWFC" evidence="5">
    <location>
        <begin position="421"/>
        <end position="501"/>
    </location>
</feature>
<dbReference type="GO" id="GO:0031012">
    <property type="term" value="C:extracellular matrix"/>
    <property type="evidence" value="ECO:0007669"/>
    <property type="project" value="TreeGrafter"/>
</dbReference>
<protein>
    <submittedName>
        <fullName evidence="7">Mucin-5AC-like</fullName>
    </submittedName>
</protein>
<dbReference type="InterPro" id="IPR001007">
    <property type="entry name" value="VWF_dom"/>
</dbReference>
<gene>
    <name evidence="7" type="ORF">AMEX_G3557</name>
</gene>
<evidence type="ECO:0000256" key="2">
    <source>
        <dbReference type="ARBA" id="ARBA00023157"/>
    </source>
</evidence>
<sequence length="569" mass="63537">MYNETDSAGKCFSVYCGLNCTVQKIPVACTHCGWYKPPKQDGETWISDCVKRTCSNGSVVSEPVCTEPDPPVPKCINGFPPVKVYRGCCFNYSCKCKCTGFGDPHYKTFDGSYYTFQGNCSYVLVQEIIQKYNFSVHTHNYYCDVQKGLACTDSLSIYYKSHTIYLRQTRTMIPSITTADFTITSSGISITVDIPEIQAQIEFEGLYFAINLPFSLFSKNTHGLCGVCDNSTTDDCRLPNGQTESCETMAGAWTVNGTKCHVPPPPPPPPPTPPPPPPPPPTPPPWICDIIRNPEGVFKNCHPRISYEIYYKACTYDVTLSKIETFGCNSLEGYARMCADASICVDWRSSTKGVCDYNCSSPKVYQACGRKVEETCNIMYNKEFVNCESGVCQGFKEGCFCPNGTTLFNTDTNICTPFCGCEGSDGLPKMPGDKWRMNCEECECRAEALGRVCEPVKCLNIQSCNKPGFMKKTNNLYKCLYCFMQGFSYEPVPGQCCGKCAQKKCVYTDDNNTVHTIEVLPMIYLNVILNRVIYDTHINISLVAWSISVFCVLLCFRLERVLILQMKPV</sequence>
<name>A0A8T2MH07_ASTMX</name>
<keyword evidence="3" id="KW-0325">Glycoprotein</keyword>
<evidence type="ECO:0000256" key="4">
    <source>
        <dbReference type="SAM" id="MobiDB-lite"/>
    </source>
</evidence>
<dbReference type="Pfam" id="PF08742">
    <property type="entry name" value="C8"/>
    <property type="match status" value="1"/>
</dbReference>
<dbReference type="PROSITE" id="PS50184">
    <property type="entry name" value="VWFC_2"/>
    <property type="match status" value="1"/>
</dbReference>
<dbReference type="InterPro" id="IPR036084">
    <property type="entry name" value="Ser_inhib-like_sf"/>
</dbReference>
<comment type="caution">
    <text evidence="7">The sequence shown here is derived from an EMBL/GenBank/DDBJ whole genome shotgun (WGS) entry which is preliminary data.</text>
</comment>
<dbReference type="EMBL" id="JAICCE010000002">
    <property type="protein sequence ID" value="KAG9280806.1"/>
    <property type="molecule type" value="Genomic_DNA"/>
</dbReference>
<accession>A0A8T2MH07</accession>
<feature type="compositionally biased region" description="Pro residues" evidence="4">
    <location>
        <begin position="262"/>
        <end position="285"/>
    </location>
</feature>
<dbReference type="GO" id="GO:0005615">
    <property type="term" value="C:extracellular space"/>
    <property type="evidence" value="ECO:0007669"/>
    <property type="project" value="TreeGrafter"/>
</dbReference>
<keyword evidence="1" id="KW-0677">Repeat</keyword>
<feature type="domain" description="VWFD" evidence="6">
    <location>
        <begin position="96"/>
        <end position="261"/>
    </location>
</feature>
<evidence type="ECO:0000256" key="1">
    <source>
        <dbReference type="ARBA" id="ARBA00022737"/>
    </source>
</evidence>
<dbReference type="PANTHER" id="PTHR11339:SF408">
    <property type="entry name" value="MUCIN-5B"/>
    <property type="match status" value="1"/>
</dbReference>
<reference evidence="7 8" key="1">
    <citation type="submission" date="2021-07" db="EMBL/GenBank/DDBJ databases">
        <authorList>
            <person name="Imarazene B."/>
            <person name="Zahm M."/>
            <person name="Klopp C."/>
            <person name="Cabau C."/>
            <person name="Beille S."/>
            <person name="Jouanno E."/>
            <person name="Castinel A."/>
            <person name="Lluch J."/>
            <person name="Gil L."/>
            <person name="Kuchtly C."/>
            <person name="Lopez Roques C."/>
            <person name="Donnadieu C."/>
            <person name="Parrinello H."/>
            <person name="Journot L."/>
            <person name="Du K."/>
            <person name="Schartl M."/>
            <person name="Retaux S."/>
            <person name="Guiguen Y."/>
        </authorList>
    </citation>
    <scope>NUCLEOTIDE SEQUENCE [LARGE SCALE GENOMIC DNA]</scope>
    <source>
        <strain evidence="7">Pach_M1</strain>
        <tissue evidence="7">Testis</tissue>
    </source>
</reference>
<feature type="region of interest" description="Disordered" evidence="4">
    <location>
        <begin position="260"/>
        <end position="285"/>
    </location>
</feature>
<dbReference type="InterPro" id="IPR050780">
    <property type="entry name" value="Mucin_vWF_Thrombospondin_sf"/>
</dbReference>
<dbReference type="Proteomes" id="UP000752171">
    <property type="component" value="Unassembled WGS sequence"/>
</dbReference>
<evidence type="ECO:0000313" key="8">
    <source>
        <dbReference type="Proteomes" id="UP000752171"/>
    </source>
</evidence>
<evidence type="ECO:0000256" key="3">
    <source>
        <dbReference type="ARBA" id="ARBA00023180"/>
    </source>
</evidence>
<evidence type="ECO:0000259" key="5">
    <source>
        <dbReference type="PROSITE" id="PS50184"/>
    </source>
</evidence>
<evidence type="ECO:0000313" key="7">
    <source>
        <dbReference type="EMBL" id="KAG9280806.1"/>
    </source>
</evidence>
<dbReference type="SMART" id="SM00216">
    <property type="entry name" value="VWD"/>
    <property type="match status" value="1"/>
</dbReference>
<dbReference type="InterPro" id="IPR014853">
    <property type="entry name" value="VWF/SSPO/ZAN-like_Cys-rich_dom"/>
</dbReference>
<dbReference type="PROSITE" id="PS51233">
    <property type="entry name" value="VWFD"/>
    <property type="match status" value="1"/>
</dbReference>
<dbReference type="InterPro" id="IPR001846">
    <property type="entry name" value="VWF_type-D"/>
</dbReference>
<organism evidence="7 8">
    <name type="scientific">Astyanax mexicanus</name>
    <name type="common">Blind cave fish</name>
    <name type="synonym">Astyanax fasciatus mexicanus</name>
    <dbReference type="NCBI Taxonomy" id="7994"/>
    <lineage>
        <taxon>Eukaryota</taxon>
        <taxon>Metazoa</taxon>
        <taxon>Chordata</taxon>
        <taxon>Craniata</taxon>
        <taxon>Vertebrata</taxon>
        <taxon>Euteleostomi</taxon>
        <taxon>Actinopterygii</taxon>
        <taxon>Neopterygii</taxon>
        <taxon>Teleostei</taxon>
        <taxon>Ostariophysi</taxon>
        <taxon>Characiformes</taxon>
        <taxon>Characoidei</taxon>
        <taxon>Acestrorhamphidae</taxon>
        <taxon>Acestrorhamphinae</taxon>
        <taxon>Astyanax</taxon>
    </lineage>
</organism>
<dbReference type="SMART" id="SM00832">
    <property type="entry name" value="C8"/>
    <property type="match status" value="1"/>
</dbReference>
<evidence type="ECO:0000259" key="6">
    <source>
        <dbReference type="PROSITE" id="PS51233"/>
    </source>
</evidence>
<dbReference type="AlphaFoldDB" id="A0A8T2MH07"/>
<proteinExistence type="predicted"/>
<dbReference type="SUPFAM" id="SSF57567">
    <property type="entry name" value="Serine protease inhibitors"/>
    <property type="match status" value="1"/>
</dbReference>
<keyword evidence="2" id="KW-1015">Disulfide bond</keyword>